<feature type="transmembrane region" description="Helical" evidence="1">
    <location>
        <begin position="113"/>
        <end position="136"/>
    </location>
</feature>
<organism evidence="2">
    <name type="scientific">mine drainage metagenome</name>
    <dbReference type="NCBI Taxonomy" id="410659"/>
    <lineage>
        <taxon>unclassified sequences</taxon>
        <taxon>metagenomes</taxon>
        <taxon>ecological metagenomes</taxon>
    </lineage>
</organism>
<comment type="caution">
    <text evidence="2">The sequence shown here is derived from an EMBL/GenBank/DDBJ whole genome shotgun (WGS) entry which is preliminary data.</text>
</comment>
<feature type="transmembrane region" description="Helical" evidence="1">
    <location>
        <begin position="31"/>
        <end position="48"/>
    </location>
</feature>
<evidence type="ECO:0000256" key="1">
    <source>
        <dbReference type="SAM" id="Phobius"/>
    </source>
</evidence>
<evidence type="ECO:0008006" key="3">
    <source>
        <dbReference type="Google" id="ProtNLM"/>
    </source>
</evidence>
<protein>
    <recommendedName>
        <fullName evidence="3">Cobalamin ABC transporter</fullName>
    </recommendedName>
</protein>
<gene>
    <name evidence="2" type="ORF">GALL_312980</name>
</gene>
<proteinExistence type="predicted"/>
<feature type="transmembrane region" description="Helical" evidence="1">
    <location>
        <begin position="156"/>
        <end position="177"/>
    </location>
</feature>
<evidence type="ECO:0000313" key="2">
    <source>
        <dbReference type="EMBL" id="OIQ86830.1"/>
    </source>
</evidence>
<feature type="transmembrane region" description="Helical" evidence="1">
    <location>
        <begin position="81"/>
        <end position="101"/>
    </location>
</feature>
<reference evidence="2" key="1">
    <citation type="submission" date="2016-10" db="EMBL/GenBank/DDBJ databases">
        <title>Sequence of Gallionella enrichment culture.</title>
        <authorList>
            <person name="Poehlein A."/>
            <person name="Muehling M."/>
            <person name="Daniel R."/>
        </authorList>
    </citation>
    <scope>NUCLEOTIDE SEQUENCE</scope>
</reference>
<keyword evidence="1" id="KW-0472">Membrane</keyword>
<accession>A0A1J5QT65</accession>
<dbReference type="AlphaFoldDB" id="A0A1J5QT65"/>
<dbReference type="EMBL" id="MLJW01000456">
    <property type="protein sequence ID" value="OIQ86830.1"/>
    <property type="molecule type" value="Genomic_DNA"/>
</dbReference>
<feature type="transmembrane region" description="Helical" evidence="1">
    <location>
        <begin position="55"/>
        <end position="75"/>
    </location>
</feature>
<keyword evidence="1" id="KW-1133">Transmembrane helix</keyword>
<name>A0A1J5QT65_9ZZZZ</name>
<sequence length="188" mass="20204">MTTDNRKQLGIGATLALMIFATHGHHFGTALHLPPATWAVFFLAGFYVRRAWVFAALLAEVVAIDYFAISVGGVSNHCISPAYGFMLPAYGSLWLMGRWLASRYSFSLSALPALAASLVAGSLLAEIFSSGGFYFFSGRFADASLAGFGPLLLQYFPQSLASFAFWMGTALAVHVALTMVQAGKHRHA</sequence>
<keyword evidence="1" id="KW-0812">Transmembrane</keyword>